<protein>
    <submittedName>
        <fullName evidence="2">Peroxisomal biogenesis factor 11 (PEX11)</fullName>
    </submittedName>
</protein>
<evidence type="ECO:0000313" key="2">
    <source>
        <dbReference type="EMBL" id="CAB9504038.1"/>
    </source>
</evidence>
<reference evidence="2" key="1">
    <citation type="submission" date="2020-06" db="EMBL/GenBank/DDBJ databases">
        <authorList>
            <consortium name="Plant Systems Biology data submission"/>
        </authorList>
    </citation>
    <scope>NUCLEOTIDE SEQUENCE</scope>
    <source>
        <strain evidence="2">D6</strain>
    </source>
</reference>
<name>A0A9N8H6X0_9STRA</name>
<dbReference type="AlphaFoldDB" id="A0A9N8H6X0"/>
<accession>A0A9N8H6X0</accession>
<dbReference type="OrthoDB" id="10005898at2759"/>
<dbReference type="Proteomes" id="UP001153069">
    <property type="component" value="Unassembled WGS sequence"/>
</dbReference>
<comment type="caution">
    <text evidence="2">The sequence shown here is derived from an EMBL/GenBank/DDBJ whole genome shotgun (WGS) entry which is preliminary data.</text>
</comment>
<feature type="region of interest" description="Disordered" evidence="1">
    <location>
        <begin position="27"/>
        <end position="78"/>
    </location>
</feature>
<dbReference type="EMBL" id="CAICTM010000183">
    <property type="protein sequence ID" value="CAB9504038.1"/>
    <property type="molecule type" value="Genomic_DNA"/>
</dbReference>
<gene>
    <name evidence="2" type="ORF">SEMRO_184_G079850.1</name>
</gene>
<dbReference type="PANTHER" id="PTHR12652">
    <property type="entry name" value="PEROXISOMAL BIOGENESIS FACTOR 11"/>
    <property type="match status" value="1"/>
</dbReference>
<evidence type="ECO:0000256" key="1">
    <source>
        <dbReference type="SAM" id="MobiDB-lite"/>
    </source>
</evidence>
<feature type="compositionally biased region" description="Basic and acidic residues" evidence="1">
    <location>
        <begin position="50"/>
        <end position="78"/>
    </location>
</feature>
<evidence type="ECO:0000313" key="3">
    <source>
        <dbReference type="Proteomes" id="UP001153069"/>
    </source>
</evidence>
<proteinExistence type="predicted"/>
<organism evidence="2 3">
    <name type="scientific">Seminavis robusta</name>
    <dbReference type="NCBI Taxonomy" id="568900"/>
    <lineage>
        <taxon>Eukaryota</taxon>
        <taxon>Sar</taxon>
        <taxon>Stramenopiles</taxon>
        <taxon>Ochrophyta</taxon>
        <taxon>Bacillariophyta</taxon>
        <taxon>Bacillariophyceae</taxon>
        <taxon>Bacillariophycidae</taxon>
        <taxon>Naviculales</taxon>
        <taxon>Naviculaceae</taxon>
        <taxon>Seminavis</taxon>
    </lineage>
</organism>
<keyword evidence="3" id="KW-1185">Reference proteome</keyword>
<sequence>MTITCTQVIRTATVEVWGKQRVAVLRNRRPDVKTSPNQNKKRLALSSSTKKQDDDDDGKRTDKEEEDAKAQFKVKESASTKKPSVGRFLQGYKGFVWPGANQEKLLRCLQYSLWMISFFLLEDCAKLARELESARYILRFHGLPPALEAAQSGSWSFSSARYPKLQQFLGKLLAWTMVGYYPLEHAACLLWFSPKLIFPTSFPVGLAEAFSMWSCRCWLAYVVVEILQNGLKYCEETQKARKYVEQKKDDSEGVQSAMPPRPAMMKYLRFQLVRASLHLLPAMHWSFHNSDIDPWLSLPFVNTLMWLESVVCMVESITSFHG</sequence>
<dbReference type="PANTHER" id="PTHR12652:SF25">
    <property type="entry name" value="MICROBODY (PEROXISOME) PROLIFERATION PROTEIN PEROXIN 11C (EUROFUNG)"/>
    <property type="match status" value="1"/>
</dbReference>